<dbReference type="InterPro" id="IPR011576">
    <property type="entry name" value="Pyridox_Oxase_N"/>
</dbReference>
<dbReference type="AlphaFoldDB" id="A0A0M9BPS2"/>
<dbReference type="Proteomes" id="UP000037688">
    <property type="component" value="Unassembled WGS sequence"/>
</dbReference>
<dbReference type="NCBIfam" id="NF005232">
    <property type="entry name" value="PRK06733.1"/>
    <property type="match status" value="1"/>
</dbReference>
<dbReference type="Pfam" id="PF01243">
    <property type="entry name" value="PNPOx_N"/>
    <property type="match status" value="1"/>
</dbReference>
<dbReference type="SUPFAM" id="SSF50475">
    <property type="entry name" value="FMN-binding split barrel"/>
    <property type="match status" value="1"/>
</dbReference>
<organism evidence="2 3">
    <name type="scientific">Paenibacillus xylanivorans</name>
    <dbReference type="NCBI Taxonomy" id="1705561"/>
    <lineage>
        <taxon>Bacteria</taxon>
        <taxon>Bacillati</taxon>
        <taxon>Bacillota</taxon>
        <taxon>Bacilli</taxon>
        <taxon>Bacillales</taxon>
        <taxon>Paenibacillaceae</taxon>
        <taxon>Paenibacillus</taxon>
    </lineage>
</organism>
<name>A0A0M9BPS2_9BACL</name>
<evidence type="ECO:0000313" key="2">
    <source>
        <dbReference type="EMBL" id="KOY15642.1"/>
    </source>
</evidence>
<sequence length="150" mass="16760">MSEAVTQLTESLLQQFKNETFVLLSTVDIETGGPTSTAISWVYAENASTLRVAIDHRSRLVNNMIENPVITVTIFGEEMVYAVNGRASVRQNPLQDVPFNMCCFDISIEAVRNALFYGAQLSSVPQYVKIYDQRAAEKLDEQVFTAMKKA</sequence>
<keyword evidence="3" id="KW-1185">Reference proteome</keyword>
<accession>A0A0M9BPS2</accession>
<dbReference type="Gene3D" id="2.30.110.10">
    <property type="entry name" value="Electron Transport, Fmn-binding Protein, Chain A"/>
    <property type="match status" value="1"/>
</dbReference>
<proteinExistence type="predicted"/>
<dbReference type="InterPro" id="IPR012349">
    <property type="entry name" value="Split_barrel_FMN-bd"/>
</dbReference>
<dbReference type="PATRIC" id="fig|1705561.3.peg.2549"/>
<dbReference type="EMBL" id="LITU01000059">
    <property type="protein sequence ID" value="KOY15642.1"/>
    <property type="molecule type" value="Genomic_DNA"/>
</dbReference>
<dbReference type="RefSeq" id="WP_053781240.1">
    <property type="nucleotide sequence ID" value="NZ_LITU01000059.1"/>
</dbReference>
<evidence type="ECO:0000313" key="3">
    <source>
        <dbReference type="Proteomes" id="UP000037688"/>
    </source>
</evidence>
<reference evidence="2 3" key="1">
    <citation type="submission" date="2015-08" db="EMBL/GenBank/DDBJ databases">
        <title>Draft genome sequence of cellulolytic and xylanolytic Paenibacillus sp. A59, isolated from a decaying forest soil from Patagonia, Argentina.</title>
        <authorList>
            <person name="Ghio S."/>
            <person name="Caceres A.M."/>
            <person name="Talia P."/>
            <person name="Grasso D."/>
            <person name="Campos E."/>
        </authorList>
    </citation>
    <scope>NUCLEOTIDE SEQUENCE [LARGE SCALE GENOMIC DNA]</scope>
    <source>
        <strain evidence="2 3">A59</strain>
    </source>
</reference>
<comment type="caution">
    <text evidence="2">The sequence shown here is derived from an EMBL/GenBank/DDBJ whole genome shotgun (WGS) entry which is preliminary data.</text>
</comment>
<gene>
    <name evidence="2" type="ORF">AMS66_13200</name>
</gene>
<feature type="domain" description="Pyridoxamine 5'-phosphate oxidase N-terminal" evidence="1">
    <location>
        <begin position="9"/>
        <end position="91"/>
    </location>
</feature>
<dbReference type="OrthoDB" id="2381603at2"/>
<protein>
    <recommendedName>
        <fullName evidence="1">Pyridoxamine 5'-phosphate oxidase N-terminal domain-containing protein</fullName>
    </recommendedName>
</protein>
<evidence type="ECO:0000259" key="1">
    <source>
        <dbReference type="Pfam" id="PF01243"/>
    </source>
</evidence>